<keyword evidence="2" id="KW-1185">Reference proteome</keyword>
<gene>
    <name evidence="1" type="ORF">Ga0061065_101174</name>
</gene>
<evidence type="ECO:0000313" key="2">
    <source>
        <dbReference type="Proteomes" id="UP000182769"/>
    </source>
</evidence>
<dbReference type="OrthoDB" id="6120657at2"/>
<dbReference type="STRING" id="1137284.GCA_001418205_00174"/>
<reference evidence="2" key="1">
    <citation type="submission" date="2015-08" db="EMBL/GenBank/DDBJ databases">
        <authorList>
            <person name="Varghese N."/>
        </authorList>
    </citation>
    <scope>NUCLEOTIDE SEQUENCE [LARGE SCALE GENOMIC DNA]</scope>
    <source>
        <strain evidence="2">JCM 18476</strain>
    </source>
</reference>
<sequence length="77" mass="8988">MSNETEATPVLKNFFDRSIEEQQDFLQQTWCNECMEMDLGMKNPQEFEAGDRAWIEGECVKCGTKIITELVYEDDEV</sequence>
<name>A0A0K6IH05_9GAMM</name>
<dbReference type="Proteomes" id="UP000182769">
    <property type="component" value="Unassembled WGS sequence"/>
</dbReference>
<proteinExistence type="predicted"/>
<accession>A0A0K6IH05</accession>
<evidence type="ECO:0000313" key="1">
    <source>
        <dbReference type="EMBL" id="CUB02341.1"/>
    </source>
</evidence>
<dbReference type="RefSeq" id="WP_055461317.1">
    <property type="nucleotide sequence ID" value="NZ_CYHG01000001.1"/>
</dbReference>
<dbReference type="EMBL" id="CYHG01000001">
    <property type="protein sequence ID" value="CUB02341.1"/>
    <property type="molecule type" value="Genomic_DNA"/>
</dbReference>
<dbReference type="AlphaFoldDB" id="A0A0K6IH05"/>
<protein>
    <submittedName>
        <fullName evidence="1">Uncharacterized protein</fullName>
    </submittedName>
</protein>
<organism evidence="1 2">
    <name type="scientific">Marinomonas fungiae</name>
    <dbReference type="NCBI Taxonomy" id="1137284"/>
    <lineage>
        <taxon>Bacteria</taxon>
        <taxon>Pseudomonadati</taxon>
        <taxon>Pseudomonadota</taxon>
        <taxon>Gammaproteobacteria</taxon>
        <taxon>Oceanospirillales</taxon>
        <taxon>Oceanospirillaceae</taxon>
        <taxon>Marinomonas</taxon>
    </lineage>
</organism>